<keyword evidence="1" id="KW-0732">Signal</keyword>
<reference evidence="2" key="1">
    <citation type="journal article" date="2021" name="PeerJ">
        <title>Extensive microbial diversity within the chicken gut microbiome revealed by metagenomics and culture.</title>
        <authorList>
            <person name="Gilroy R."/>
            <person name="Ravi A."/>
            <person name="Getino M."/>
            <person name="Pursley I."/>
            <person name="Horton D.L."/>
            <person name="Alikhan N.F."/>
            <person name="Baker D."/>
            <person name="Gharbi K."/>
            <person name="Hall N."/>
            <person name="Watson M."/>
            <person name="Adriaenssens E.M."/>
            <person name="Foster-Nyarko E."/>
            <person name="Jarju S."/>
            <person name="Secka A."/>
            <person name="Antonio M."/>
            <person name="Oren A."/>
            <person name="Chaudhuri R.R."/>
            <person name="La Ragione R."/>
            <person name="Hildebrand F."/>
            <person name="Pallen M.J."/>
        </authorList>
    </citation>
    <scope>NUCLEOTIDE SEQUENCE</scope>
    <source>
        <strain evidence="2">CHK192-19661</strain>
    </source>
</reference>
<dbReference type="Proteomes" id="UP000824025">
    <property type="component" value="Unassembled WGS sequence"/>
</dbReference>
<organism evidence="2 3">
    <name type="scientific">Candidatus Borkfalkia avicola</name>
    <dbReference type="NCBI Taxonomy" id="2838503"/>
    <lineage>
        <taxon>Bacteria</taxon>
        <taxon>Bacillati</taxon>
        <taxon>Bacillota</taxon>
        <taxon>Clostridia</taxon>
        <taxon>Christensenellales</taxon>
        <taxon>Christensenellaceae</taxon>
        <taxon>Candidatus Borkfalkia</taxon>
    </lineage>
</organism>
<dbReference type="Pfam" id="PF09551">
    <property type="entry name" value="Spore_II_R"/>
    <property type="match status" value="1"/>
</dbReference>
<accession>A0A9D2D7X6</accession>
<comment type="caution">
    <text evidence="2">The sequence shown here is derived from an EMBL/GenBank/DDBJ whole genome shotgun (WGS) entry which is preliminary data.</text>
</comment>
<gene>
    <name evidence="2" type="ORF">H9726_07320</name>
</gene>
<evidence type="ECO:0000256" key="1">
    <source>
        <dbReference type="SAM" id="SignalP"/>
    </source>
</evidence>
<evidence type="ECO:0000313" key="3">
    <source>
        <dbReference type="Proteomes" id="UP000824025"/>
    </source>
</evidence>
<dbReference type="AlphaFoldDB" id="A0A9D2D7X6"/>
<evidence type="ECO:0000313" key="2">
    <source>
        <dbReference type="EMBL" id="HIZ10282.1"/>
    </source>
</evidence>
<feature type="chain" id="PRO_5039352352" evidence="1">
    <location>
        <begin position="23"/>
        <end position="175"/>
    </location>
</feature>
<sequence>MKKFCILFAVVLILIVAVAVTARPQGAETAYLRMHVRANSDAACDQAVKYEVKDAVVGMLMPVAASCTGREQAMERVEALLPAIEEEAERVLAENGFSYGARAQLRREEFPARVYEGVTLEAGVYDALIVELGEGAGANWWCVLYPPLCFSAEATGENIVYRSRIFEIIRGFFAD</sequence>
<dbReference type="EMBL" id="DXCF01000037">
    <property type="protein sequence ID" value="HIZ10282.1"/>
    <property type="molecule type" value="Genomic_DNA"/>
</dbReference>
<feature type="signal peptide" evidence="1">
    <location>
        <begin position="1"/>
        <end position="22"/>
    </location>
</feature>
<reference evidence="2" key="2">
    <citation type="submission" date="2021-04" db="EMBL/GenBank/DDBJ databases">
        <authorList>
            <person name="Gilroy R."/>
        </authorList>
    </citation>
    <scope>NUCLEOTIDE SEQUENCE</scope>
    <source>
        <strain evidence="2">CHK192-19661</strain>
    </source>
</reference>
<name>A0A9D2D7X6_9FIRM</name>
<proteinExistence type="predicted"/>
<protein>
    <submittedName>
        <fullName evidence="2">Stage II sporulation protein R</fullName>
    </submittedName>
</protein>
<dbReference type="InterPro" id="IPR014202">
    <property type="entry name" value="Spore_II_R"/>
</dbReference>